<proteinExistence type="predicted"/>
<evidence type="ECO:0000313" key="2">
    <source>
        <dbReference type="Proteomes" id="UP000238479"/>
    </source>
</evidence>
<dbReference type="Gramene" id="PRQ58405">
    <property type="protein sequence ID" value="PRQ58405"/>
    <property type="gene ID" value="RchiOBHm_Chr1g0358971"/>
</dbReference>
<protein>
    <submittedName>
        <fullName evidence="1">Uncharacterized protein</fullName>
    </submittedName>
</protein>
<dbReference type="EMBL" id="PDCK01000039">
    <property type="protein sequence ID" value="PRQ58405.1"/>
    <property type="molecule type" value="Genomic_DNA"/>
</dbReference>
<evidence type="ECO:0000313" key="1">
    <source>
        <dbReference type="EMBL" id="PRQ58405.1"/>
    </source>
</evidence>
<keyword evidence="2" id="KW-1185">Reference proteome</keyword>
<organism evidence="1 2">
    <name type="scientific">Rosa chinensis</name>
    <name type="common">China rose</name>
    <dbReference type="NCBI Taxonomy" id="74649"/>
    <lineage>
        <taxon>Eukaryota</taxon>
        <taxon>Viridiplantae</taxon>
        <taxon>Streptophyta</taxon>
        <taxon>Embryophyta</taxon>
        <taxon>Tracheophyta</taxon>
        <taxon>Spermatophyta</taxon>
        <taxon>Magnoliopsida</taxon>
        <taxon>eudicotyledons</taxon>
        <taxon>Gunneridae</taxon>
        <taxon>Pentapetalae</taxon>
        <taxon>rosids</taxon>
        <taxon>fabids</taxon>
        <taxon>Rosales</taxon>
        <taxon>Rosaceae</taxon>
        <taxon>Rosoideae</taxon>
        <taxon>Rosoideae incertae sedis</taxon>
        <taxon>Rosa</taxon>
    </lineage>
</organism>
<dbReference type="AlphaFoldDB" id="A0A2P6SI92"/>
<comment type="caution">
    <text evidence="1">The sequence shown here is derived from an EMBL/GenBank/DDBJ whole genome shotgun (WGS) entry which is preliminary data.</text>
</comment>
<gene>
    <name evidence="1" type="ORF">RchiOBHm_Chr1g0358971</name>
</gene>
<reference evidence="1 2" key="1">
    <citation type="journal article" date="2018" name="Nat. Genet.">
        <title>The Rosa genome provides new insights in the design of modern roses.</title>
        <authorList>
            <person name="Bendahmane M."/>
        </authorList>
    </citation>
    <scope>NUCLEOTIDE SEQUENCE [LARGE SCALE GENOMIC DNA]</scope>
    <source>
        <strain evidence="2">cv. Old Blush</strain>
    </source>
</reference>
<accession>A0A2P6SI92</accession>
<name>A0A2P6SI92_ROSCH</name>
<dbReference type="Proteomes" id="UP000238479">
    <property type="component" value="Chromosome 1"/>
</dbReference>
<sequence length="76" mass="8467">MALDRRFLVLPHLNLSGFGGDDHDVSDTSMVRPPSWAGGFLSGFIWSLLALDGDLKLHPAWWLPAPSRRPDFNPKP</sequence>